<proteinExistence type="predicted"/>
<name>B8DNN7_NITV9</name>
<organism evidence="2">
    <name type="scientific">Nitratidesulfovibrio vulgaris (strain DSM 19637 / Miyazaki F)</name>
    <name type="common">Desulfovibrio vulgaris</name>
    <dbReference type="NCBI Taxonomy" id="883"/>
    <lineage>
        <taxon>Bacteria</taxon>
        <taxon>Pseudomonadati</taxon>
        <taxon>Thermodesulfobacteriota</taxon>
        <taxon>Desulfovibrionia</taxon>
        <taxon>Desulfovibrionales</taxon>
        <taxon>Desulfovibrionaceae</taxon>
        <taxon>Nitratidesulfovibrio</taxon>
    </lineage>
</organism>
<evidence type="ECO:0000259" key="1">
    <source>
        <dbReference type="Pfam" id="PF08241"/>
    </source>
</evidence>
<dbReference type="AlphaFoldDB" id="B8DNN7"/>
<dbReference type="InterPro" id="IPR029063">
    <property type="entry name" value="SAM-dependent_MTases_sf"/>
</dbReference>
<dbReference type="InterPro" id="IPR013216">
    <property type="entry name" value="Methyltransf_11"/>
</dbReference>
<gene>
    <name evidence="2" type="ordered locus">DvMF_0133</name>
</gene>
<dbReference type="GO" id="GO:0032259">
    <property type="term" value="P:methylation"/>
    <property type="evidence" value="ECO:0007669"/>
    <property type="project" value="UniProtKB-KW"/>
</dbReference>
<dbReference type="STRING" id="883.DvMF_0133"/>
<dbReference type="Gene3D" id="3.40.50.150">
    <property type="entry name" value="Vaccinia Virus protein VP39"/>
    <property type="match status" value="1"/>
</dbReference>
<sequence length="245" mass="25865">MTADPYARIAEWYDLLLNPVLDGVRRAVAEVCRAEGLLRVLDACCGTGRQCAVLRGAGVGCIGSDLSPAMLGAARSATRVARPCERDAACGGGDPLRQRAVGGGESPSAAGFPQFSCRIPLLRADARVLPFADNAFDAVVLSLALHEMPEAVGNAALAEALRVAPRVLLADYRLAERNLDLPAALFVHLPERLAGAEHYRNFRGFMARGGVEGLAHRAGVTVIRRERLFGGAGALLLAERNSRAG</sequence>
<dbReference type="HOGENOM" id="CLU_098966_0_0_7"/>
<dbReference type="CDD" id="cd02440">
    <property type="entry name" value="AdoMet_MTases"/>
    <property type="match status" value="1"/>
</dbReference>
<dbReference type="PANTHER" id="PTHR43591">
    <property type="entry name" value="METHYLTRANSFERASE"/>
    <property type="match status" value="1"/>
</dbReference>
<dbReference type="OrthoDB" id="9808140at2"/>
<dbReference type="eggNOG" id="COG2226">
    <property type="taxonomic scope" value="Bacteria"/>
</dbReference>
<dbReference type="PANTHER" id="PTHR43591:SF24">
    <property type="entry name" value="2-METHOXY-6-POLYPRENYL-1,4-BENZOQUINOL METHYLASE, MITOCHONDRIAL"/>
    <property type="match status" value="1"/>
</dbReference>
<keyword evidence="2" id="KW-0489">Methyltransferase</keyword>
<keyword evidence="2" id="KW-0808">Transferase</keyword>
<protein>
    <submittedName>
        <fullName evidence="2">Methyltransferase type 11</fullName>
    </submittedName>
</protein>
<reference evidence="2" key="1">
    <citation type="submission" date="2008-10" db="EMBL/GenBank/DDBJ databases">
        <title>Complete sequence of Desulfovibrio vulgaris str. 'Miyazaki F'.</title>
        <authorList>
            <person name="Lucas S."/>
            <person name="Copeland A."/>
            <person name="Lapidus A."/>
            <person name="Glavina del Rio T."/>
            <person name="Dalin E."/>
            <person name="Tice H."/>
            <person name="Bruce D."/>
            <person name="Goodwin L."/>
            <person name="Pitluck S."/>
            <person name="Sims D."/>
            <person name="Brettin T."/>
            <person name="Detter J.C."/>
            <person name="Han C."/>
            <person name="Larimer F."/>
            <person name="Land M."/>
            <person name="Hauser L."/>
            <person name="Kyrpides N."/>
            <person name="Mikhailova N."/>
            <person name="Hazen T.C."/>
            <person name="Richardson P."/>
        </authorList>
    </citation>
    <scope>NUCLEOTIDE SEQUENCE</scope>
    <source>
        <strain evidence="2">Miyazaki F</strain>
    </source>
</reference>
<feature type="domain" description="Methyltransferase type 11" evidence="1">
    <location>
        <begin position="41"/>
        <end position="163"/>
    </location>
</feature>
<evidence type="ECO:0000313" key="2">
    <source>
        <dbReference type="EMBL" id="ACL07094.1"/>
    </source>
</evidence>
<dbReference type="SUPFAM" id="SSF53335">
    <property type="entry name" value="S-adenosyl-L-methionine-dependent methyltransferases"/>
    <property type="match status" value="1"/>
</dbReference>
<dbReference type="EMBL" id="CP001197">
    <property type="protein sequence ID" value="ACL07094.1"/>
    <property type="molecule type" value="Genomic_DNA"/>
</dbReference>
<dbReference type="GO" id="GO:0008757">
    <property type="term" value="F:S-adenosylmethionine-dependent methyltransferase activity"/>
    <property type="evidence" value="ECO:0007669"/>
    <property type="project" value="InterPro"/>
</dbReference>
<dbReference type="Pfam" id="PF08241">
    <property type="entry name" value="Methyltransf_11"/>
    <property type="match status" value="1"/>
</dbReference>
<dbReference type="KEGG" id="dvm:DvMF_0133"/>
<accession>B8DNN7</accession>